<dbReference type="HOGENOM" id="CLU_010194_25_0_1"/>
<evidence type="ECO:0000259" key="9">
    <source>
        <dbReference type="Pfam" id="PF02036"/>
    </source>
</evidence>
<evidence type="ECO:0000256" key="2">
    <source>
        <dbReference type="ARBA" id="ARBA00004275"/>
    </source>
</evidence>
<keyword evidence="7" id="KW-0576">Peroxisome</keyword>
<dbReference type="InterPro" id="IPR003033">
    <property type="entry name" value="SCP2_sterol-bd_dom"/>
</dbReference>
<dbReference type="InParanoid" id="E3MDH5"/>
<keyword evidence="11" id="KW-1185">Reference proteome</keyword>
<organism evidence="11">
    <name type="scientific">Caenorhabditis remanei</name>
    <name type="common">Caenorhabditis vulgaris</name>
    <dbReference type="NCBI Taxonomy" id="31234"/>
    <lineage>
        <taxon>Eukaryota</taxon>
        <taxon>Metazoa</taxon>
        <taxon>Ecdysozoa</taxon>
        <taxon>Nematoda</taxon>
        <taxon>Chromadorea</taxon>
        <taxon>Rhabditida</taxon>
        <taxon>Rhabditina</taxon>
        <taxon>Rhabditomorpha</taxon>
        <taxon>Rhabditoidea</taxon>
        <taxon>Rhabditidae</taxon>
        <taxon>Peloderinae</taxon>
        <taxon>Caenorhabditis</taxon>
    </lineage>
</organism>
<dbReference type="EMBL" id="DS268437">
    <property type="protein sequence ID" value="EFO99169.1"/>
    <property type="molecule type" value="Genomic_DNA"/>
</dbReference>
<dbReference type="STRING" id="31234.E3MDH5"/>
<dbReference type="eggNOG" id="KOG4170">
    <property type="taxonomic scope" value="Eukaryota"/>
</dbReference>
<keyword evidence="6" id="KW-0496">Mitochondrion</keyword>
<dbReference type="GO" id="GO:0016491">
    <property type="term" value="F:oxidoreductase activity"/>
    <property type="evidence" value="ECO:0007669"/>
    <property type="project" value="UniProtKB-KW"/>
</dbReference>
<dbReference type="Pfam" id="PF00106">
    <property type="entry name" value="adh_short"/>
    <property type="match status" value="1"/>
</dbReference>
<reference evidence="10" key="1">
    <citation type="submission" date="2007-07" db="EMBL/GenBank/DDBJ databases">
        <title>PCAP assembly of the Caenorhabditis remanei genome.</title>
        <authorList>
            <consortium name="The Caenorhabditis remanei Sequencing Consortium"/>
            <person name="Wilson R.K."/>
        </authorList>
    </citation>
    <scope>NUCLEOTIDE SEQUENCE [LARGE SCALE GENOMIC DNA]</scope>
    <source>
        <strain evidence="10">PB4641</strain>
    </source>
</reference>
<gene>
    <name evidence="10" type="primary">Cre-dhs-6</name>
    <name evidence="10" type="ORF">CRE_17817</name>
</gene>
<keyword evidence="4" id="KW-0521">NADP</keyword>
<dbReference type="OrthoDB" id="5327538at2759"/>
<dbReference type="OMA" id="WWSSVAN"/>
<accession>E3MDH5</accession>
<dbReference type="AlphaFoldDB" id="E3MDH5"/>
<proteinExistence type="inferred from homology"/>
<evidence type="ECO:0000256" key="5">
    <source>
        <dbReference type="ARBA" id="ARBA00023002"/>
    </source>
</evidence>
<sequence length="419" mass="45571">MLNTGKFVGKTVLITGASRGIGKEIALKLAKDGANIVVAAKTATAHPKLPGTIYSAAEEIEKVGGKALPCIVDVRDEVSVKASVDAAVKKFGGIDILINNASAISLTDTESTEMKRYDLMHSINTRGTYLMTKTCLPYLKSGKNPHVLNISPPLLMETRWFANHVAYTMAKYGMSMCVLGHHEEFRPHGIAVNALWPLTAIWTSAMEMLSEKGGEAGSRKPAIMADAAYAVLSKNSKDFTGNFLIDEDVLKAEGITDFDRYACIPDAPLTPDFFIPSGTYDHKFGLGAGIGKKKKVAHEAGVIEEEIKQIFVSAKRLLNGDIVKKTGFVYEFILKDPVTKTERFITLDLKNGEGELIDAKSSNKADVQFTLAPEHFAPLFNGKLRPTTALMTKKLKISGDMPGAMKLESLLRKFTEGKL</sequence>
<dbReference type="InterPro" id="IPR036291">
    <property type="entry name" value="NAD(P)-bd_dom_sf"/>
</dbReference>
<evidence type="ECO:0000256" key="4">
    <source>
        <dbReference type="ARBA" id="ARBA00022857"/>
    </source>
</evidence>
<dbReference type="PRINTS" id="PR00081">
    <property type="entry name" value="GDHRDH"/>
</dbReference>
<dbReference type="GO" id="GO:0005777">
    <property type="term" value="C:peroxisome"/>
    <property type="evidence" value="ECO:0007669"/>
    <property type="project" value="UniProtKB-SubCell"/>
</dbReference>
<dbReference type="PANTHER" id="PTHR42808">
    <property type="entry name" value="HYDROXYSTEROID DEHYDROGENASE-LIKE PROTEIN 2"/>
    <property type="match status" value="1"/>
</dbReference>
<dbReference type="NCBIfam" id="NF006133">
    <property type="entry name" value="PRK08278.1"/>
    <property type="match status" value="1"/>
</dbReference>
<evidence type="ECO:0000256" key="7">
    <source>
        <dbReference type="ARBA" id="ARBA00023140"/>
    </source>
</evidence>
<dbReference type="PANTHER" id="PTHR42808:SF3">
    <property type="entry name" value="HYDROXYSTEROID DEHYDROGENASE-LIKE PROTEIN 2"/>
    <property type="match status" value="1"/>
</dbReference>
<dbReference type="InterPro" id="IPR002347">
    <property type="entry name" value="SDR_fam"/>
</dbReference>
<dbReference type="SUPFAM" id="SSF55718">
    <property type="entry name" value="SCP-like"/>
    <property type="match status" value="1"/>
</dbReference>
<evidence type="ECO:0000256" key="6">
    <source>
        <dbReference type="ARBA" id="ARBA00023128"/>
    </source>
</evidence>
<dbReference type="GO" id="GO:0005739">
    <property type="term" value="C:mitochondrion"/>
    <property type="evidence" value="ECO:0007669"/>
    <property type="project" value="UniProtKB-SubCell"/>
</dbReference>
<dbReference type="eggNOG" id="KOG0725">
    <property type="taxonomic scope" value="Eukaryota"/>
</dbReference>
<comment type="similarity">
    <text evidence="3">Belongs to the short-chain dehydrogenases/reductases (SDR) family.</text>
</comment>
<feature type="domain" description="SCP2" evidence="9">
    <location>
        <begin position="320"/>
        <end position="411"/>
    </location>
</feature>
<evidence type="ECO:0000313" key="10">
    <source>
        <dbReference type="EMBL" id="EFO99169.1"/>
    </source>
</evidence>
<evidence type="ECO:0000256" key="1">
    <source>
        <dbReference type="ARBA" id="ARBA00004173"/>
    </source>
</evidence>
<dbReference type="FunFam" id="3.40.50.720:FF:000301">
    <property type="entry name" value="Hydroxysteroid dehydrogenase like 2"/>
    <property type="match status" value="1"/>
</dbReference>
<evidence type="ECO:0000256" key="8">
    <source>
        <dbReference type="ARBA" id="ARBA00040243"/>
    </source>
</evidence>
<protein>
    <recommendedName>
        <fullName evidence="8">Hydroxysteroid dehydrogenase-like protein 2</fullName>
    </recommendedName>
</protein>
<dbReference type="SUPFAM" id="SSF51735">
    <property type="entry name" value="NAD(P)-binding Rossmann-fold domains"/>
    <property type="match status" value="1"/>
</dbReference>
<dbReference type="Pfam" id="PF02036">
    <property type="entry name" value="SCP2"/>
    <property type="match status" value="1"/>
</dbReference>
<dbReference type="FunCoup" id="E3MDH5">
    <property type="interactions" value="1913"/>
</dbReference>
<dbReference type="CDD" id="cd09762">
    <property type="entry name" value="HSDL2_SDR_c"/>
    <property type="match status" value="1"/>
</dbReference>
<dbReference type="Proteomes" id="UP000008281">
    <property type="component" value="Unassembled WGS sequence"/>
</dbReference>
<name>E3MDH5_CAERE</name>
<dbReference type="InterPro" id="IPR036527">
    <property type="entry name" value="SCP2_sterol-bd_dom_sf"/>
</dbReference>
<dbReference type="Gene3D" id="3.40.50.720">
    <property type="entry name" value="NAD(P)-binding Rossmann-like Domain"/>
    <property type="match status" value="1"/>
</dbReference>
<comment type="subcellular location">
    <subcellularLocation>
        <location evidence="1">Mitochondrion</location>
    </subcellularLocation>
    <subcellularLocation>
        <location evidence="2">Peroxisome</location>
    </subcellularLocation>
</comment>
<dbReference type="Gene3D" id="3.30.1050.10">
    <property type="entry name" value="SCP2 sterol-binding domain"/>
    <property type="match status" value="1"/>
</dbReference>
<dbReference type="InterPro" id="IPR051935">
    <property type="entry name" value="HSDL2"/>
</dbReference>
<keyword evidence="5" id="KW-0560">Oxidoreductase</keyword>
<evidence type="ECO:0000313" key="11">
    <source>
        <dbReference type="Proteomes" id="UP000008281"/>
    </source>
</evidence>
<evidence type="ECO:0000256" key="3">
    <source>
        <dbReference type="ARBA" id="ARBA00006484"/>
    </source>
</evidence>